<dbReference type="SUPFAM" id="SSF46992">
    <property type="entry name" value="Ribosomal protein S20"/>
    <property type="match status" value="1"/>
</dbReference>
<dbReference type="EMBL" id="ACIM02000001">
    <property type="protein sequence ID" value="EEW96825.1"/>
    <property type="molecule type" value="Genomic_DNA"/>
</dbReference>
<dbReference type="eggNOG" id="COG0268">
    <property type="taxonomic scope" value="Bacteria"/>
</dbReference>
<evidence type="ECO:0000256" key="6">
    <source>
        <dbReference type="ARBA" id="ARBA00035136"/>
    </source>
</evidence>
<evidence type="ECO:0000256" key="2">
    <source>
        <dbReference type="ARBA" id="ARBA00022730"/>
    </source>
</evidence>
<dbReference type="Pfam" id="PF01649">
    <property type="entry name" value="Ribosomal_S20p"/>
    <property type="match status" value="1"/>
</dbReference>
<comment type="similarity">
    <text evidence="1 7">Belongs to the bacterial ribosomal protein bS20 family.</text>
</comment>
<comment type="caution">
    <text evidence="8">The sequence shown here is derived from an EMBL/GenBank/DDBJ whole genome shotgun (WGS) entry which is preliminary data.</text>
</comment>
<dbReference type="GO" id="GO:0070181">
    <property type="term" value="F:small ribosomal subunit rRNA binding"/>
    <property type="evidence" value="ECO:0007669"/>
    <property type="project" value="TreeGrafter"/>
</dbReference>
<evidence type="ECO:0000256" key="4">
    <source>
        <dbReference type="ARBA" id="ARBA00022980"/>
    </source>
</evidence>
<dbReference type="AlphaFoldDB" id="C9LMN9"/>
<dbReference type="HOGENOM" id="CLU_160655_1_0_9"/>
<evidence type="ECO:0000256" key="5">
    <source>
        <dbReference type="ARBA" id="ARBA00023274"/>
    </source>
</evidence>
<sequence>MKQLPQIKSNIKTMKTDAKKRAAHAAFRSRIHGAVKKAVAAATTDQKDIALREAQSVIDTAARKGIIHKNAAARKKSRLNASVNAAIAADGAGK</sequence>
<evidence type="ECO:0000313" key="8">
    <source>
        <dbReference type="EMBL" id="EEW96825.1"/>
    </source>
</evidence>
<dbReference type="Gene3D" id="1.20.58.110">
    <property type="entry name" value="Ribosomal protein S20"/>
    <property type="match status" value="1"/>
</dbReference>
<dbReference type="HAMAP" id="MF_00500">
    <property type="entry name" value="Ribosomal_bS20"/>
    <property type="match status" value="1"/>
</dbReference>
<reference evidence="8" key="1">
    <citation type="submission" date="2009-09" db="EMBL/GenBank/DDBJ databases">
        <authorList>
            <person name="Weinstock G."/>
            <person name="Sodergren E."/>
            <person name="Clifton S."/>
            <person name="Fulton L."/>
            <person name="Fulton B."/>
            <person name="Courtney L."/>
            <person name="Fronick C."/>
            <person name="Harrison M."/>
            <person name="Strong C."/>
            <person name="Farmer C."/>
            <person name="Delahaunty K."/>
            <person name="Markovic C."/>
            <person name="Hall O."/>
            <person name="Minx P."/>
            <person name="Tomlinson C."/>
            <person name="Mitreva M."/>
            <person name="Nelson J."/>
            <person name="Hou S."/>
            <person name="Wollam A."/>
            <person name="Pepin K.H."/>
            <person name="Johnson M."/>
            <person name="Bhonagiri V."/>
            <person name="Nash W.E."/>
            <person name="Warren W."/>
            <person name="Chinwalla A."/>
            <person name="Mardis E.R."/>
            <person name="Wilson R.K."/>
        </authorList>
    </citation>
    <scope>NUCLEOTIDE SEQUENCE [LARGE SCALE GENOMIC DNA]</scope>
    <source>
        <strain evidence="8">DSM 15470</strain>
    </source>
</reference>
<keyword evidence="5 7" id="KW-0687">Ribonucleoprotein</keyword>
<keyword evidence="3 7" id="KW-0694">RNA-binding</keyword>
<accession>C9LMN9</accession>
<keyword evidence="9" id="KW-1185">Reference proteome</keyword>
<proteinExistence type="inferred from homology"/>
<organism evidence="8 9">
    <name type="scientific">Dialister invisus DSM 15470</name>
    <dbReference type="NCBI Taxonomy" id="592028"/>
    <lineage>
        <taxon>Bacteria</taxon>
        <taxon>Bacillati</taxon>
        <taxon>Bacillota</taxon>
        <taxon>Negativicutes</taxon>
        <taxon>Veillonellales</taxon>
        <taxon>Veillonellaceae</taxon>
        <taxon>Dialister</taxon>
    </lineage>
</organism>
<protein>
    <recommendedName>
        <fullName evidence="6 7">Small ribosomal subunit protein bS20</fullName>
    </recommendedName>
</protein>
<gene>
    <name evidence="7 8" type="primary">rpsT</name>
    <name evidence="8" type="ORF">GCWU000321_00793</name>
</gene>
<evidence type="ECO:0000256" key="1">
    <source>
        <dbReference type="ARBA" id="ARBA00007634"/>
    </source>
</evidence>
<dbReference type="GO" id="GO:0003735">
    <property type="term" value="F:structural constituent of ribosome"/>
    <property type="evidence" value="ECO:0007669"/>
    <property type="project" value="InterPro"/>
</dbReference>
<evidence type="ECO:0000313" key="9">
    <source>
        <dbReference type="Proteomes" id="UP000004736"/>
    </source>
</evidence>
<evidence type="ECO:0000256" key="7">
    <source>
        <dbReference type="HAMAP-Rule" id="MF_00500"/>
    </source>
</evidence>
<dbReference type="STRING" id="592028.GCWU000321_00793"/>
<keyword evidence="4 7" id="KW-0689">Ribosomal protein</keyword>
<dbReference type="InterPro" id="IPR036510">
    <property type="entry name" value="Ribosomal_bS20_sf"/>
</dbReference>
<dbReference type="GO" id="GO:0006412">
    <property type="term" value="P:translation"/>
    <property type="evidence" value="ECO:0007669"/>
    <property type="project" value="UniProtKB-UniRule"/>
</dbReference>
<dbReference type="PANTHER" id="PTHR33398">
    <property type="entry name" value="30S RIBOSOMAL PROTEIN S20"/>
    <property type="match status" value="1"/>
</dbReference>
<keyword evidence="2 7" id="KW-0699">rRNA-binding</keyword>
<dbReference type="PANTHER" id="PTHR33398:SF1">
    <property type="entry name" value="SMALL RIBOSOMAL SUBUNIT PROTEIN BS20C"/>
    <property type="match status" value="1"/>
</dbReference>
<comment type="function">
    <text evidence="7">Binds directly to 16S ribosomal RNA.</text>
</comment>
<dbReference type="InterPro" id="IPR002583">
    <property type="entry name" value="Ribosomal_bS20"/>
</dbReference>
<name>C9LMN9_9FIRM</name>
<dbReference type="Proteomes" id="UP000004736">
    <property type="component" value="Unassembled WGS sequence"/>
</dbReference>
<dbReference type="GO" id="GO:0015935">
    <property type="term" value="C:small ribosomal subunit"/>
    <property type="evidence" value="ECO:0007669"/>
    <property type="project" value="TreeGrafter"/>
</dbReference>
<dbReference type="NCBIfam" id="TIGR00029">
    <property type="entry name" value="S20"/>
    <property type="match status" value="1"/>
</dbReference>
<evidence type="ECO:0000256" key="3">
    <source>
        <dbReference type="ARBA" id="ARBA00022884"/>
    </source>
</evidence>